<accession>A0A9X3MR48</accession>
<evidence type="ECO:0000313" key="2">
    <source>
        <dbReference type="EMBL" id="MDA0160827.1"/>
    </source>
</evidence>
<dbReference type="EMBL" id="JAPDOD010000007">
    <property type="protein sequence ID" value="MDA0160827.1"/>
    <property type="molecule type" value="Genomic_DNA"/>
</dbReference>
<organism evidence="2 3">
    <name type="scientific">Solirubrobacter ginsenosidimutans</name>
    <dbReference type="NCBI Taxonomy" id="490573"/>
    <lineage>
        <taxon>Bacteria</taxon>
        <taxon>Bacillati</taxon>
        <taxon>Actinomycetota</taxon>
        <taxon>Thermoleophilia</taxon>
        <taxon>Solirubrobacterales</taxon>
        <taxon>Solirubrobacteraceae</taxon>
        <taxon>Solirubrobacter</taxon>
    </lineage>
</organism>
<feature type="signal peptide" evidence="1">
    <location>
        <begin position="1"/>
        <end position="16"/>
    </location>
</feature>
<proteinExistence type="predicted"/>
<keyword evidence="1" id="KW-0732">Signal</keyword>
<dbReference type="RefSeq" id="WP_270039914.1">
    <property type="nucleotide sequence ID" value="NZ_JAPDOD010000007.1"/>
</dbReference>
<dbReference type="Proteomes" id="UP001149140">
    <property type="component" value="Unassembled WGS sequence"/>
</dbReference>
<keyword evidence="3" id="KW-1185">Reference proteome</keyword>
<reference evidence="2" key="1">
    <citation type="submission" date="2022-10" db="EMBL/GenBank/DDBJ databases">
        <title>The WGS of Solirubrobacter ginsenosidimutans DSM 21036.</title>
        <authorList>
            <person name="Jiang Z."/>
        </authorList>
    </citation>
    <scope>NUCLEOTIDE SEQUENCE</scope>
    <source>
        <strain evidence="2">DSM 21036</strain>
    </source>
</reference>
<evidence type="ECO:0000313" key="3">
    <source>
        <dbReference type="Proteomes" id="UP001149140"/>
    </source>
</evidence>
<sequence length="633" mass="66515">MAVGAVALGSAGAALAQTPTPTPTPLPDTHNVPTNAVTDHVTFQDNVRGVSGYAGANFIDYGGDLGDFMFADGTGGLAIWSLKDKAHPSYVARVTAAQLRVAGDTQDRFYEGENMTVDPKRKLVFLSRDPRGFGGTLTTGQTGVYIIDVKDPYNPKIVTFHPVPAGHTSTCINDCQYLWSVGPYGTGTPGNNPDWFPQPAYSQKRGGVPIWVTDISDPAHPYTYPTPLDTARFDGQTGYVHSVDVDRNGIAWASGEGGVRGYYTVGTHYDPVKKVTRVATAYDPIPYAGGTTPLVATATDDFFGYFDHNAQHITQKVGNYPAGDLLYVTNENIVACSVAGELKVVSLAGSYDGQGWNSTPQNPFRLNLVGHWTPWGKPGSATTGSCSAHWFTTNGNIVAQAWYGQGTRFLDMSDPANPTQVGYFRVPSGTTGVTSGSASASYWHNGYIYVADYNRGIDVLKFDGTVTGTPDGICWGGCDGAKVTYTGTADGTAGGSVPATLSLTLGAPGSFGAFTPGVDRTYDATTTANVISTAGDALLSVADPSATATGHLVNGTFSLTDPLTARARNAANTGTAFNNVGSSASPLNLLTWNGPISNDAVSLDFRQHIGSSEPLRTGSYSKTLTFTLSTTTP</sequence>
<gene>
    <name evidence="2" type="ORF">OM076_11175</name>
</gene>
<name>A0A9X3MR48_9ACTN</name>
<comment type="caution">
    <text evidence="2">The sequence shown here is derived from an EMBL/GenBank/DDBJ whole genome shotgun (WGS) entry which is preliminary data.</text>
</comment>
<dbReference type="AlphaFoldDB" id="A0A9X3MR48"/>
<protein>
    <submittedName>
        <fullName evidence="2">Uncharacterized protein</fullName>
    </submittedName>
</protein>
<evidence type="ECO:0000256" key="1">
    <source>
        <dbReference type="SAM" id="SignalP"/>
    </source>
</evidence>
<feature type="chain" id="PRO_5040720441" evidence="1">
    <location>
        <begin position="17"/>
        <end position="633"/>
    </location>
</feature>